<evidence type="ECO:0000313" key="4">
    <source>
        <dbReference type="Proteomes" id="UP000307440"/>
    </source>
</evidence>
<keyword evidence="4" id="KW-1185">Reference proteome</keyword>
<dbReference type="Gene3D" id="3.40.50.300">
    <property type="entry name" value="P-loop containing nucleotide triphosphate hydrolases"/>
    <property type="match status" value="1"/>
</dbReference>
<dbReference type="Pfam" id="PF24883">
    <property type="entry name" value="NPHP3_N"/>
    <property type="match status" value="1"/>
</dbReference>
<dbReference type="EMBL" id="ML210190">
    <property type="protein sequence ID" value="TFK25098.1"/>
    <property type="molecule type" value="Genomic_DNA"/>
</dbReference>
<dbReference type="InterPro" id="IPR056884">
    <property type="entry name" value="NPHP3-like_N"/>
</dbReference>
<feature type="domain" description="NACHT" evidence="2">
    <location>
        <begin position="161"/>
        <end position="313"/>
    </location>
</feature>
<name>A0A5C3LA21_COPMA</name>
<dbReference type="Proteomes" id="UP000307440">
    <property type="component" value="Unassembled WGS sequence"/>
</dbReference>
<dbReference type="InterPro" id="IPR007111">
    <property type="entry name" value="NACHT_NTPase"/>
</dbReference>
<dbReference type="AlphaFoldDB" id="A0A5C3LA21"/>
<evidence type="ECO:0000259" key="2">
    <source>
        <dbReference type="PROSITE" id="PS50837"/>
    </source>
</evidence>
<proteinExistence type="predicted"/>
<evidence type="ECO:0000256" key="1">
    <source>
        <dbReference type="ARBA" id="ARBA00022737"/>
    </source>
</evidence>
<dbReference type="SUPFAM" id="SSF52540">
    <property type="entry name" value="P-loop containing nucleoside triphosphate hydrolases"/>
    <property type="match status" value="1"/>
</dbReference>
<dbReference type="OrthoDB" id="5967843at2759"/>
<dbReference type="PANTHER" id="PTHR10039:SF14">
    <property type="entry name" value="NACHT DOMAIN-CONTAINING PROTEIN"/>
    <property type="match status" value="1"/>
</dbReference>
<reference evidence="3 4" key="1">
    <citation type="journal article" date="2019" name="Nat. Ecol. Evol.">
        <title>Megaphylogeny resolves global patterns of mushroom evolution.</title>
        <authorList>
            <person name="Varga T."/>
            <person name="Krizsan K."/>
            <person name="Foldi C."/>
            <person name="Dima B."/>
            <person name="Sanchez-Garcia M."/>
            <person name="Sanchez-Ramirez S."/>
            <person name="Szollosi G.J."/>
            <person name="Szarkandi J.G."/>
            <person name="Papp V."/>
            <person name="Albert L."/>
            <person name="Andreopoulos W."/>
            <person name="Angelini C."/>
            <person name="Antonin V."/>
            <person name="Barry K.W."/>
            <person name="Bougher N.L."/>
            <person name="Buchanan P."/>
            <person name="Buyck B."/>
            <person name="Bense V."/>
            <person name="Catcheside P."/>
            <person name="Chovatia M."/>
            <person name="Cooper J."/>
            <person name="Damon W."/>
            <person name="Desjardin D."/>
            <person name="Finy P."/>
            <person name="Geml J."/>
            <person name="Haridas S."/>
            <person name="Hughes K."/>
            <person name="Justo A."/>
            <person name="Karasinski D."/>
            <person name="Kautmanova I."/>
            <person name="Kiss B."/>
            <person name="Kocsube S."/>
            <person name="Kotiranta H."/>
            <person name="LaButti K.M."/>
            <person name="Lechner B.E."/>
            <person name="Liimatainen K."/>
            <person name="Lipzen A."/>
            <person name="Lukacs Z."/>
            <person name="Mihaltcheva S."/>
            <person name="Morgado L.N."/>
            <person name="Niskanen T."/>
            <person name="Noordeloos M.E."/>
            <person name="Ohm R.A."/>
            <person name="Ortiz-Santana B."/>
            <person name="Ovrebo C."/>
            <person name="Racz N."/>
            <person name="Riley R."/>
            <person name="Savchenko A."/>
            <person name="Shiryaev A."/>
            <person name="Soop K."/>
            <person name="Spirin V."/>
            <person name="Szebenyi C."/>
            <person name="Tomsovsky M."/>
            <person name="Tulloss R.E."/>
            <person name="Uehling J."/>
            <person name="Grigoriev I.V."/>
            <person name="Vagvolgyi C."/>
            <person name="Papp T."/>
            <person name="Martin F.M."/>
            <person name="Miettinen O."/>
            <person name="Hibbett D.S."/>
            <person name="Nagy L.G."/>
        </authorList>
    </citation>
    <scope>NUCLEOTIDE SEQUENCE [LARGE SCALE GENOMIC DNA]</scope>
    <source>
        <strain evidence="3 4">CBS 121175</strain>
    </source>
</reference>
<keyword evidence="1" id="KW-0677">Repeat</keyword>
<organism evidence="3 4">
    <name type="scientific">Coprinopsis marcescibilis</name>
    <name type="common">Agaric fungus</name>
    <name type="synonym">Psathyrella marcescibilis</name>
    <dbReference type="NCBI Taxonomy" id="230819"/>
    <lineage>
        <taxon>Eukaryota</taxon>
        <taxon>Fungi</taxon>
        <taxon>Dikarya</taxon>
        <taxon>Basidiomycota</taxon>
        <taxon>Agaricomycotina</taxon>
        <taxon>Agaricomycetes</taxon>
        <taxon>Agaricomycetidae</taxon>
        <taxon>Agaricales</taxon>
        <taxon>Agaricineae</taxon>
        <taxon>Psathyrellaceae</taxon>
        <taxon>Coprinopsis</taxon>
    </lineage>
</organism>
<evidence type="ECO:0000313" key="3">
    <source>
        <dbReference type="EMBL" id="TFK25098.1"/>
    </source>
</evidence>
<dbReference type="STRING" id="230819.A0A5C3LA21"/>
<dbReference type="InterPro" id="IPR027417">
    <property type="entry name" value="P-loop_NTPase"/>
</dbReference>
<accession>A0A5C3LA21</accession>
<sequence>MWADRPTSGFQERLQSEHSILFSLVQMSRLRWGLLMLTCTGCQCQQLSPLYITALAYLQMDPRHHLSRYMFDQAQGVFLENCQLNSVAGDFRVTHKTINVTNGSIDGIGNILYNHVAVDAMHDSIRRCDAPRCCRMTREAVQDDIIGWITWTLHHSTDPTDILWLTGAAGTGKTAIAQTIAESCARRGILAATFFFSFRSESTNNYDRFVPTIAYQLAIKVPGAREPIGAAVANDFAVVTKDLRSQLETLILHPLSAARDSEGSPTGTWPKVIIIDGLDECGDERQQAVVLRVLHGALESLHFPFRILLASRPEKEMRRYFAGPGKSRTRVIHLDKDYDAEAEIELYLRSSFNSIRREHNIQHRWPTDADLQKLVQNASRQFIYATTVLNYVNRRSCQPEDSLQEILDLRVDYRGDHPLSPLDALYVAIISKCPDPFESVLAIRIIHELQWRGSLPSAAHYNHFFGYTSAQWARIFDQLHSLLLIPAFEDRKSNYKVFHKSFVDFLDSGTSRCVKVVHLLKETRRRRSACDASTLPNFLPSAISKTLSSAGCLRTVMSSGGLDPLACR</sequence>
<dbReference type="PANTHER" id="PTHR10039">
    <property type="entry name" value="AMELOGENIN"/>
    <property type="match status" value="1"/>
</dbReference>
<gene>
    <name evidence="3" type="ORF">FA15DRAFT_372385</name>
</gene>
<protein>
    <recommendedName>
        <fullName evidence="2">NACHT domain-containing protein</fullName>
    </recommendedName>
</protein>
<dbReference type="PROSITE" id="PS50837">
    <property type="entry name" value="NACHT"/>
    <property type="match status" value="1"/>
</dbReference>